<dbReference type="PANTHER" id="PTHR45436">
    <property type="entry name" value="SENSOR HISTIDINE KINASE YKOH"/>
    <property type="match status" value="1"/>
</dbReference>
<keyword evidence="7 15" id="KW-0418">Kinase</keyword>
<keyword evidence="4" id="KW-0597">Phosphoprotein</keyword>
<evidence type="ECO:0000256" key="6">
    <source>
        <dbReference type="ARBA" id="ARBA00022692"/>
    </source>
</evidence>
<dbReference type="SUPFAM" id="SSF55874">
    <property type="entry name" value="ATPase domain of HSP90 chaperone/DNA topoisomerase II/histidine kinase"/>
    <property type="match status" value="1"/>
</dbReference>
<dbReference type="SMART" id="SM00388">
    <property type="entry name" value="HisKA"/>
    <property type="match status" value="1"/>
</dbReference>
<dbReference type="Pfam" id="PF02518">
    <property type="entry name" value="HATPase_c"/>
    <property type="match status" value="1"/>
</dbReference>
<sequence length="455" mass="48942">MSLRGRVTAIVAVLVVVGIGAVAVIAYGVTRNELTSEVDQFVKERAQEIVEGQRESRDRRDRNDGNGRADGDVVGEVDLELDRDGVTYTDADAIVQAIDGDGVVIESDGGDLPVDSVDIAVASGDRAVLRDIEIDGESYRMITVPYGDSGAIQVARSTASTDSVLSALGWRFALVGALFAALAALAGWLLMRRATRPLADLTAATERVARTHDLEPLHLDRDDEIGRLADSFDEMLLALSSSREQQRRLVQDAGHELRTPLTSLRANIEYMERAPALSDDQRGELLAALRTETEELGVLVNEVIALASGDVGDADPDTELDLADVVAGAVERFRRRTEHEVELSLEPTPLVGNEALLDRAVTNLLGNAHKFGPADRPIEVCLADRTLTVRDHGPGIDPSDLDRVFDRFYRSDAARSQPGSGLGLAIVRQVAERHGATARATNADADGTVVTLTFP</sequence>
<dbReference type="PRINTS" id="PR00344">
    <property type="entry name" value="BCTRLSENSOR"/>
</dbReference>
<proteinExistence type="predicted"/>
<name>A0A4V3EIH8_9ACTN</name>
<evidence type="ECO:0000313" key="15">
    <source>
        <dbReference type="EMBL" id="TDT14558.1"/>
    </source>
</evidence>
<evidence type="ECO:0000256" key="10">
    <source>
        <dbReference type="ARBA" id="ARBA00023136"/>
    </source>
</evidence>
<feature type="transmembrane region" description="Helical" evidence="12">
    <location>
        <begin position="7"/>
        <end position="29"/>
    </location>
</feature>
<evidence type="ECO:0000256" key="8">
    <source>
        <dbReference type="ARBA" id="ARBA00022989"/>
    </source>
</evidence>
<dbReference type="SMART" id="SM00387">
    <property type="entry name" value="HATPase_c"/>
    <property type="match status" value="1"/>
</dbReference>
<keyword evidence="8 12" id="KW-1133">Transmembrane helix</keyword>
<evidence type="ECO:0000256" key="5">
    <source>
        <dbReference type="ARBA" id="ARBA00022679"/>
    </source>
</evidence>
<dbReference type="CDD" id="cd00082">
    <property type="entry name" value="HisKA"/>
    <property type="match status" value="1"/>
</dbReference>
<evidence type="ECO:0000256" key="7">
    <source>
        <dbReference type="ARBA" id="ARBA00022777"/>
    </source>
</evidence>
<reference evidence="15 16" key="1">
    <citation type="submission" date="2019-03" db="EMBL/GenBank/DDBJ databases">
        <title>Sequencing the genomes of 1000 actinobacteria strains.</title>
        <authorList>
            <person name="Klenk H.-P."/>
        </authorList>
    </citation>
    <scope>NUCLEOTIDE SEQUENCE [LARGE SCALE GENOMIC DNA]</scope>
    <source>
        <strain evidence="15 16">DSM 18936</strain>
    </source>
</reference>
<comment type="catalytic activity">
    <reaction evidence="1">
        <text>ATP + protein L-histidine = ADP + protein N-phospho-L-histidine.</text>
        <dbReference type="EC" id="2.7.13.3"/>
    </reaction>
</comment>
<dbReference type="InterPro" id="IPR005467">
    <property type="entry name" value="His_kinase_dom"/>
</dbReference>
<dbReference type="SUPFAM" id="SSF158472">
    <property type="entry name" value="HAMP domain-like"/>
    <property type="match status" value="1"/>
</dbReference>
<evidence type="ECO:0000256" key="11">
    <source>
        <dbReference type="SAM" id="MobiDB-lite"/>
    </source>
</evidence>
<evidence type="ECO:0000256" key="1">
    <source>
        <dbReference type="ARBA" id="ARBA00000085"/>
    </source>
</evidence>
<evidence type="ECO:0000256" key="3">
    <source>
        <dbReference type="ARBA" id="ARBA00012438"/>
    </source>
</evidence>
<dbReference type="Gene3D" id="6.10.340.10">
    <property type="match status" value="1"/>
</dbReference>
<dbReference type="InterPro" id="IPR050428">
    <property type="entry name" value="TCS_sensor_his_kinase"/>
</dbReference>
<dbReference type="CDD" id="cd06225">
    <property type="entry name" value="HAMP"/>
    <property type="match status" value="1"/>
</dbReference>
<dbReference type="GO" id="GO:0005886">
    <property type="term" value="C:plasma membrane"/>
    <property type="evidence" value="ECO:0007669"/>
    <property type="project" value="UniProtKB-SubCell"/>
</dbReference>
<keyword evidence="5" id="KW-0808">Transferase</keyword>
<protein>
    <recommendedName>
        <fullName evidence="3">histidine kinase</fullName>
        <ecNumber evidence="3">2.7.13.3</ecNumber>
    </recommendedName>
</protein>
<evidence type="ECO:0000313" key="16">
    <source>
        <dbReference type="Proteomes" id="UP000294558"/>
    </source>
</evidence>
<evidence type="ECO:0000256" key="2">
    <source>
        <dbReference type="ARBA" id="ARBA00004236"/>
    </source>
</evidence>
<dbReference type="RefSeq" id="WP_133867095.1">
    <property type="nucleotide sequence ID" value="NZ_SOAU01000001.1"/>
</dbReference>
<dbReference type="InterPro" id="IPR003660">
    <property type="entry name" value="HAMP_dom"/>
</dbReference>
<dbReference type="EC" id="2.7.13.3" evidence="3"/>
<dbReference type="PROSITE" id="PS50109">
    <property type="entry name" value="HIS_KIN"/>
    <property type="match status" value="1"/>
</dbReference>
<feature type="transmembrane region" description="Helical" evidence="12">
    <location>
        <begin position="170"/>
        <end position="191"/>
    </location>
</feature>
<dbReference type="Proteomes" id="UP000294558">
    <property type="component" value="Unassembled WGS sequence"/>
</dbReference>
<comment type="caution">
    <text evidence="15">The sequence shown here is derived from an EMBL/GenBank/DDBJ whole genome shotgun (WGS) entry which is preliminary data.</text>
</comment>
<keyword evidence="9" id="KW-0902">Two-component regulatory system</keyword>
<evidence type="ECO:0000256" key="12">
    <source>
        <dbReference type="SAM" id="Phobius"/>
    </source>
</evidence>
<accession>A0A4V3EIH8</accession>
<dbReference type="Gene3D" id="3.30.565.10">
    <property type="entry name" value="Histidine kinase-like ATPase, C-terminal domain"/>
    <property type="match status" value="1"/>
</dbReference>
<feature type="region of interest" description="Disordered" evidence="11">
    <location>
        <begin position="49"/>
        <end position="71"/>
    </location>
</feature>
<dbReference type="PROSITE" id="PS50885">
    <property type="entry name" value="HAMP"/>
    <property type="match status" value="1"/>
</dbReference>
<organism evidence="15 16">
    <name type="scientific">Ilumatobacter fluminis</name>
    <dbReference type="NCBI Taxonomy" id="467091"/>
    <lineage>
        <taxon>Bacteria</taxon>
        <taxon>Bacillati</taxon>
        <taxon>Actinomycetota</taxon>
        <taxon>Acidimicrobiia</taxon>
        <taxon>Acidimicrobiales</taxon>
        <taxon>Ilumatobacteraceae</taxon>
        <taxon>Ilumatobacter</taxon>
    </lineage>
</organism>
<dbReference type="Pfam" id="PF00672">
    <property type="entry name" value="HAMP"/>
    <property type="match status" value="1"/>
</dbReference>
<dbReference type="Pfam" id="PF00512">
    <property type="entry name" value="HisKA"/>
    <property type="match status" value="1"/>
</dbReference>
<comment type="subcellular location">
    <subcellularLocation>
        <location evidence="2">Cell membrane</location>
    </subcellularLocation>
</comment>
<keyword evidence="16" id="KW-1185">Reference proteome</keyword>
<dbReference type="Gene3D" id="1.10.287.130">
    <property type="match status" value="1"/>
</dbReference>
<evidence type="ECO:0000256" key="9">
    <source>
        <dbReference type="ARBA" id="ARBA00023012"/>
    </source>
</evidence>
<evidence type="ECO:0000256" key="4">
    <source>
        <dbReference type="ARBA" id="ARBA00022553"/>
    </source>
</evidence>
<dbReference type="AlphaFoldDB" id="A0A4V3EIH8"/>
<dbReference type="InterPro" id="IPR003594">
    <property type="entry name" value="HATPase_dom"/>
</dbReference>
<dbReference type="EMBL" id="SOAU01000001">
    <property type="protein sequence ID" value="TDT14558.1"/>
    <property type="molecule type" value="Genomic_DNA"/>
</dbReference>
<evidence type="ECO:0000259" key="14">
    <source>
        <dbReference type="PROSITE" id="PS50885"/>
    </source>
</evidence>
<dbReference type="InterPro" id="IPR036097">
    <property type="entry name" value="HisK_dim/P_sf"/>
</dbReference>
<dbReference type="InterPro" id="IPR004358">
    <property type="entry name" value="Sig_transdc_His_kin-like_C"/>
</dbReference>
<keyword evidence="10 12" id="KW-0472">Membrane</keyword>
<evidence type="ECO:0000259" key="13">
    <source>
        <dbReference type="PROSITE" id="PS50109"/>
    </source>
</evidence>
<dbReference type="SMART" id="SM00304">
    <property type="entry name" value="HAMP"/>
    <property type="match status" value="1"/>
</dbReference>
<dbReference type="InterPro" id="IPR003661">
    <property type="entry name" value="HisK_dim/P_dom"/>
</dbReference>
<dbReference type="GO" id="GO:0000155">
    <property type="term" value="F:phosphorelay sensor kinase activity"/>
    <property type="evidence" value="ECO:0007669"/>
    <property type="project" value="InterPro"/>
</dbReference>
<dbReference type="SUPFAM" id="SSF47384">
    <property type="entry name" value="Homodimeric domain of signal transducing histidine kinase"/>
    <property type="match status" value="1"/>
</dbReference>
<keyword evidence="6 12" id="KW-0812">Transmembrane</keyword>
<feature type="domain" description="HAMP" evidence="14">
    <location>
        <begin position="192"/>
        <end position="244"/>
    </location>
</feature>
<dbReference type="CDD" id="cd00075">
    <property type="entry name" value="HATPase"/>
    <property type="match status" value="1"/>
</dbReference>
<dbReference type="OrthoDB" id="9786919at2"/>
<dbReference type="PANTHER" id="PTHR45436:SF5">
    <property type="entry name" value="SENSOR HISTIDINE KINASE TRCS"/>
    <property type="match status" value="1"/>
</dbReference>
<feature type="domain" description="Histidine kinase" evidence="13">
    <location>
        <begin position="252"/>
        <end position="455"/>
    </location>
</feature>
<dbReference type="InterPro" id="IPR036890">
    <property type="entry name" value="HATPase_C_sf"/>
</dbReference>
<gene>
    <name evidence="15" type="ORF">BDK89_0113</name>
</gene>